<name>A0ABU8S334_9SPHN</name>
<comment type="caution">
    <text evidence="1">The sequence shown here is derived from an EMBL/GenBank/DDBJ whole genome shotgun (WGS) entry which is preliminary data.</text>
</comment>
<evidence type="ECO:0000313" key="1">
    <source>
        <dbReference type="EMBL" id="MEJ6008359.1"/>
    </source>
</evidence>
<proteinExistence type="predicted"/>
<organism evidence="1 2">
    <name type="scientific">Novosphingobium aquae</name>
    <dbReference type="NCBI Taxonomy" id="3133435"/>
    <lineage>
        <taxon>Bacteria</taxon>
        <taxon>Pseudomonadati</taxon>
        <taxon>Pseudomonadota</taxon>
        <taxon>Alphaproteobacteria</taxon>
        <taxon>Sphingomonadales</taxon>
        <taxon>Sphingomonadaceae</taxon>
        <taxon>Novosphingobium</taxon>
    </lineage>
</organism>
<dbReference type="EMBL" id="JBBHJY010000001">
    <property type="protein sequence ID" value="MEJ6008359.1"/>
    <property type="molecule type" value="Genomic_DNA"/>
</dbReference>
<evidence type="ECO:0000313" key="2">
    <source>
        <dbReference type="Proteomes" id="UP001379235"/>
    </source>
</evidence>
<reference evidence="1 2" key="1">
    <citation type="submission" date="2024-03" db="EMBL/GenBank/DDBJ databases">
        <authorList>
            <person name="Jo J.-H."/>
        </authorList>
    </citation>
    <scope>NUCLEOTIDE SEQUENCE [LARGE SCALE GENOMIC DNA]</scope>
    <source>
        <strain evidence="1 2">AS3R-12</strain>
    </source>
</reference>
<protein>
    <submittedName>
        <fullName evidence="1">Uncharacterized protein</fullName>
    </submittedName>
</protein>
<dbReference type="RefSeq" id="WP_339963894.1">
    <property type="nucleotide sequence ID" value="NZ_JBBHJY010000001.1"/>
</dbReference>
<dbReference type="Proteomes" id="UP001379235">
    <property type="component" value="Unassembled WGS sequence"/>
</dbReference>
<keyword evidence="2" id="KW-1185">Reference proteome</keyword>
<sequence length="92" mass="10351">MDLDALFLHFFATEDPSTLTQEDFSLGVERLRLGFELEREEGRKFALWTLLDGLGHAPLPADAFAKQPQLKAAAEEYLKAAFHLGRFGDPDE</sequence>
<gene>
    <name evidence="1" type="ORF">WG900_00350</name>
</gene>
<accession>A0ABU8S334</accession>